<protein>
    <submittedName>
        <fullName evidence="1">Uncharacterized protein</fullName>
    </submittedName>
</protein>
<dbReference type="EMBL" id="CAAALY010066251">
    <property type="protein sequence ID" value="VEL24161.1"/>
    <property type="molecule type" value="Genomic_DNA"/>
</dbReference>
<gene>
    <name evidence="1" type="ORF">PXEA_LOCUS17601</name>
</gene>
<organism evidence="1 2">
    <name type="scientific">Protopolystoma xenopodis</name>
    <dbReference type="NCBI Taxonomy" id="117903"/>
    <lineage>
        <taxon>Eukaryota</taxon>
        <taxon>Metazoa</taxon>
        <taxon>Spiralia</taxon>
        <taxon>Lophotrochozoa</taxon>
        <taxon>Platyhelminthes</taxon>
        <taxon>Monogenea</taxon>
        <taxon>Polyopisthocotylea</taxon>
        <taxon>Polystomatidea</taxon>
        <taxon>Polystomatidae</taxon>
        <taxon>Protopolystoma</taxon>
    </lineage>
</organism>
<evidence type="ECO:0000313" key="1">
    <source>
        <dbReference type="EMBL" id="VEL24161.1"/>
    </source>
</evidence>
<proteinExistence type="predicted"/>
<dbReference type="AlphaFoldDB" id="A0A3S5CNT5"/>
<keyword evidence="2" id="KW-1185">Reference proteome</keyword>
<sequence>MAVSREPLDRILLLFMLETIHDSLSDNFSLSNLSPLQSTGGVYSRLSST</sequence>
<reference evidence="1" key="1">
    <citation type="submission" date="2018-11" db="EMBL/GenBank/DDBJ databases">
        <authorList>
            <consortium name="Pathogen Informatics"/>
        </authorList>
    </citation>
    <scope>NUCLEOTIDE SEQUENCE</scope>
</reference>
<comment type="caution">
    <text evidence="1">The sequence shown here is derived from an EMBL/GenBank/DDBJ whole genome shotgun (WGS) entry which is preliminary data.</text>
</comment>
<evidence type="ECO:0000313" key="2">
    <source>
        <dbReference type="Proteomes" id="UP000784294"/>
    </source>
</evidence>
<dbReference type="Proteomes" id="UP000784294">
    <property type="component" value="Unassembled WGS sequence"/>
</dbReference>
<accession>A0A3S5CNT5</accession>
<name>A0A3S5CNT5_9PLAT</name>
<feature type="non-terminal residue" evidence="1">
    <location>
        <position position="49"/>
    </location>
</feature>